<feature type="domain" description="AAA+ ATPase" evidence="4">
    <location>
        <begin position="3"/>
        <end position="163"/>
    </location>
</feature>
<accession>A0A6P8GZQ3</accession>
<evidence type="ECO:0000313" key="6">
    <source>
        <dbReference type="RefSeq" id="XP_031548973.1"/>
    </source>
</evidence>
<dbReference type="AlphaFoldDB" id="A0A6P8GZQ3"/>
<organism evidence="5 6">
    <name type="scientific">Actinia tenebrosa</name>
    <name type="common">Australian red waratah sea anemone</name>
    <dbReference type="NCBI Taxonomy" id="6105"/>
    <lineage>
        <taxon>Eukaryota</taxon>
        <taxon>Metazoa</taxon>
        <taxon>Cnidaria</taxon>
        <taxon>Anthozoa</taxon>
        <taxon>Hexacorallia</taxon>
        <taxon>Actiniaria</taxon>
        <taxon>Actiniidae</taxon>
        <taxon>Actinia</taxon>
    </lineage>
</organism>
<dbReference type="SMART" id="SM00382">
    <property type="entry name" value="AAA"/>
    <property type="match status" value="1"/>
</dbReference>
<dbReference type="InterPro" id="IPR027417">
    <property type="entry name" value="P-loop_NTPase"/>
</dbReference>
<dbReference type="SUPFAM" id="SSF52540">
    <property type="entry name" value="P-loop containing nucleoside triphosphate hydrolases"/>
    <property type="match status" value="1"/>
</dbReference>
<dbReference type="RefSeq" id="XP_031548973.1">
    <property type="nucleotide sequence ID" value="XM_031693113.1"/>
</dbReference>
<dbReference type="Proteomes" id="UP000515163">
    <property type="component" value="Unplaced"/>
</dbReference>
<keyword evidence="2" id="KW-0378">Hydrolase</keyword>
<name>A0A6P8GZQ3_ACTTE</name>
<dbReference type="FunCoup" id="A0A6P8GZQ3">
    <property type="interactions" value="350"/>
</dbReference>
<dbReference type="CDD" id="cd19482">
    <property type="entry name" value="RecA-like_Thep1"/>
    <property type="match status" value="1"/>
</dbReference>
<dbReference type="PANTHER" id="PTHR43146">
    <property type="entry name" value="CANCER-RELATED NUCLEOSIDE-TRIPHOSPHATASE"/>
    <property type="match status" value="1"/>
</dbReference>
<dbReference type="GeneID" id="116286554"/>
<keyword evidence="3" id="KW-0067">ATP-binding</keyword>
<protein>
    <submittedName>
        <fullName evidence="6">Cancer-related nucleoside-triphosphatase homolog</fullName>
    </submittedName>
</protein>
<dbReference type="NCBIfam" id="NF010248">
    <property type="entry name" value="PRK13695.1"/>
    <property type="match status" value="1"/>
</dbReference>
<keyword evidence="5" id="KW-1185">Reference proteome</keyword>
<dbReference type="Gene3D" id="3.40.50.300">
    <property type="entry name" value="P-loop containing nucleotide triphosphate hydrolases"/>
    <property type="match status" value="1"/>
</dbReference>
<dbReference type="GO" id="GO:0005524">
    <property type="term" value="F:ATP binding"/>
    <property type="evidence" value="ECO:0007669"/>
    <property type="project" value="UniProtKB-KW"/>
</dbReference>
<dbReference type="OrthoDB" id="446244at2759"/>
<dbReference type="InParanoid" id="A0A6P8GZQ3"/>
<dbReference type="InterPro" id="IPR004948">
    <property type="entry name" value="Nuc-triphosphatase_THEP1"/>
</dbReference>
<dbReference type="PANTHER" id="PTHR43146:SF1">
    <property type="entry name" value="CANCER-RELATED NUCLEOSIDE-TRIPHOSPHATASE"/>
    <property type="match status" value="1"/>
</dbReference>
<reference evidence="6" key="1">
    <citation type="submission" date="2025-08" db="UniProtKB">
        <authorList>
            <consortium name="RefSeq"/>
        </authorList>
    </citation>
    <scope>IDENTIFICATION</scope>
    <source>
        <tissue evidence="6">Tentacle</tissue>
    </source>
</reference>
<keyword evidence="1" id="KW-0547">Nucleotide-binding</keyword>
<evidence type="ECO:0000256" key="3">
    <source>
        <dbReference type="ARBA" id="ARBA00022840"/>
    </source>
</evidence>
<dbReference type="KEGG" id="aten:116286554"/>
<evidence type="ECO:0000256" key="2">
    <source>
        <dbReference type="ARBA" id="ARBA00022801"/>
    </source>
</evidence>
<sequence length="194" mass="21146">MASKRHVLLTGSPGVGKTTLCKKIYELLNKKSISAQGFYTEEVRNDRDSGRLGFDVVTLNGERGPLARVKKPGRKQKGPMVGKYLVDLKSFEQLALPTIVPSSTDKPCIVIVDEIGKMELFSKPFAQAVQNLFESPKTCILATVPVARQHPIQLVEQLKGRPDVTLIEVTRANRSSIAEDILALITSASGTEAS</sequence>
<dbReference type="GO" id="GO:0017111">
    <property type="term" value="F:ribonucleoside triphosphate phosphatase activity"/>
    <property type="evidence" value="ECO:0007669"/>
    <property type="project" value="InterPro"/>
</dbReference>
<evidence type="ECO:0000259" key="4">
    <source>
        <dbReference type="SMART" id="SM00382"/>
    </source>
</evidence>
<dbReference type="HAMAP" id="MF_00796">
    <property type="entry name" value="NTPase_1"/>
    <property type="match status" value="1"/>
</dbReference>
<dbReference type="InterPro" id="IPR003593">
    <property type="entry name" value="AAA+_ATPase"/>
</dbReference>
<dbReference type="Pfam" id="PF03266">
    <property type="entry name" value="NTPase_1"/>
    <property type="match status" value="1"/>
</dbReference>
<evidence type="ECO:0000256" key="1">
    <source>
        <dbReference type="ARBA" id="ARBA00022741"/>
    </source>
</evidence>
<gene>
    <name evidence="6" type="primary">LOC116286554</name>
</gene>
<evidence type="ECO:0000313" key="5">
    <source>
        <dbReference type="Proteomes" id="UP000515163"/>
    </source>
</evidence>
<proteinExistence type="inferred from homology"/>